<feature type="domain" description="ATP-grasp" evidence="2">
    <location>
        <begin position="127"/>
        <end position="307"/>
    </location>
</feature>
<reference evidence="3 4" key="1">
    <citation type="submission" date="2019-09" db="EMBL/GenBank/DDBJ databases">
        <title>Genome sequencing of strain KACC 19306.</title>
        <authorList>
            <person name="Heo J."/>
            <person name="Kim S.-J."/>
            <person name="Kim J.-S."/>
            <person name="Hong S.-B."/>
            <person name="Kwon S.-W."/>
        </authorList>
    </citation>
    <scope>NUCLEOTIDE SEQUENCE [LARGE SCALE GENOMIC DNA]</scope>
    <source>
        <strain evidence="3 4">KACC 19306</strain>
    </source>
</reference>
<dbReference type="PANTHER" id="PTHR21621">
    <property type="entry name" value="RIBOSOMAL PROTEIN S6 MODIFICATION PROTEIN"/>
    <property type="match status" value="1"/>
</dbReference>
<evidence type="ECO:0000313" key="4">
    <source>
        <dbReference type="Proteomes" id="UP000324678"/>
    </source>
</evidence>
<dbReference type="GO" id="GO:0009432">
    <property type="term" value="P:SOS response"/>
    <property type="evidence" value="ECO:0007669"/>
    <property type="project" value="TreeGrafter"/>
</dbReference>
<sequence length="330" mass="35034">MILIAAGRDDAHAVAVADCLRDTGVKVVRLDTADLAGAGSLELAFGAGHHPELTLHTGTEPHSDDPAATDPVDLARATVGWWRRPGPVAPADHVPHEVLEGVIASLSIDWLNPPAAEDAARHTLVQWTAAAELGFALPHTIVTRDPDRARAFAIRHRVAGVVTKSLRPHTGTGETHRLEASDLTVLDRVRHSPTLLQEYVDGVDLRVTVAGDEVFAAEVDGSGTLRPWELRRGREPALIRPAELPGSLGAALVGLARRLGLGITTVDLRRTADGRHVLLDLDPSGSWLFVERATGLPITDAVADVLAARDGASLRPTLEAWDDATRSSAG</sequence>
<keyword evidence="1" id="KW-0547">Nucleotide-binding</keyword>
<name>A0A5C1YF86_9MICO</name>
<dbReference type="GO" id="GO:0046872">
    <property type="term" value="F:metal ion binding"/>
    <property type="evidence" value="ECO:0007669"/>
    <property type="project" value="InterPro"/>
</dbReference>
<dbReference type="GO" id="GO:0018169">
    <property type="term" value="F:ribosomal S6-glutamic acid ligase activity"/>
    <property type="evidence" value="ECO:0007669"/>
    <property type="project" value="TreeGrafter"/>
</dbReference>
<dbReference type="PANTHER" id="PTHR21621:SF0">
    <property type="entry name" value="BETA-CITRYLGLUTAMATE SYNTHASE B-RELATED"/>
    <property type="match status" value="1"/>
</dbReference>
<keyword evidence="1" id="KW-0067">ATP-binding</keyword>
<gene>
    <name evidence="3" type="ORF">FLP10_10170</name>
</gene>
<dbReference type="OrthoDB" id="9794735at2"/>
<dbReference type="Proteomes" id="UP000324678">
    <property type="component" value="Chromosome"/>
</dbReference>
<protein>
    <recommendedName>
        <fullName evidence="2">ATP-grasp domain-containing protein</fullName>
    </recommendedName>
</protein>
<evidence type="ECO:0000259" key="2">
    <source>
        <dbReference type="PROSITE" id="PS50975"/>
    </source>
</evidence>
<evidence type="ECO:0000313" key="3">
    <source>
        <dbReference type="EMBL" id="QEO14731.1"/>
    </source>
</evidence>
<dbReference type="PROSITE" id="PS50975">
    <property type="entry name" value="ATP_GRASP"/>
    <property type="match status" value="1"/>
</dbReference>
<proteinExistence type="predicted"/>
<dbReference type="EMBL" id="CP043505">
    <property type="protein sequence ID" value="QEO14731.1"/>
    <property type="molecule type" value="Genomic_DNA"/>
</dbReference>
<dbReference type="InterPro" id="IPR011761">
    <property type="entry name" value="ATP-grasp"/>
</dbReference>
<accession>A0A5C1YF86</accession>
<dbReference type="AlphaFoldDB" id="A0A5C1YF86"/>
<dbReference type="RefSeq" id="WP_149160750.1">
    <property type="nucleotide sequence ID" value="NZ_CP043505.1"/>
</dbReference>
<dbReference type="Gene3D" id="3.30.470.20">
    <property type="entry name" value="ATP-grasp fold, B domain"/>
    <property type="match status" value="1"/>
</dbReference>
<dbReference type="KEGG" id="ail:FLP10_10170"/>
<keyword evidence="4" id="KW-1185">Reference proteome</keyword>
<dbReference type="GO" id="GO:0005524">
    <property type="term" value="F:ATP binding"/>
    <property type="evidence" value="ECO:0007669"/>
    <property type="project" value="UniProtKB-UniRule"/>
</dbReference>
<dbReference type="SUPFAM" id="SSF56059">
    <property type="entry name" value="Glutathione synthetase ATP-binding domain-like"/>
    <property type="match status" value="1"/>
</dbReference>
<organism evidence="3 4">
    <name type="scientific">Agromyces intestinalis</name>
    <dbReference type="NCBI Taxonomy" id="2592652"/>
    <lineage>
        <taxon>Bacteria</taxon>
        <taxon>Bacillati</taxon>
        <taxon>Actinomycetota</taxon>
        <taxon>Actinomycetes</taxon>
        <taxon>Micrococcales</taxon>
        <taxon>Microbacteriaceae</taxon>
        <taxon>Agromyces</taxon>
    </lineage>
</organism>
<evidence type="ECO:0000256" key="1">
    <source>
        <dbReference type="PROSITE-ProRule" id="PRU00409"/>
    </source>
</evidence>
<dbReference type="GO" id="GO:0005737">
    <property type="term" value="C:cytoplasm"/>
    <property type="evidence" value="ECO:0007669"/>
    <property type="project" value="TreeGrafter"/>
</dbReference>